<reference evidence="1 2" key="1">
    <citation type="submission" date="2019-11" db="EMBL/GenBank/DDBJ databases">
        <title>Escherichia alba sp. nov. isolated from the gut of plastic-eating superworms Zophobas atratus.</title>
        <authorList>
            <person name="Yang Y."/>
        </authorList>
    </citation>
    <scope>NUCLEOTIDE SEQUENCE [LARGE SCALE GENOMIC DNA]</scope>
    <source>
        <strain evidence="2">BIT-B35</strain>
    </source>
</reference>
<dbReference type="EMBL" id="WMJZ01000001">
    <property type="protein sequence ID" value="MTH44816.1"/>
    <property type="molecule type" value="Genomic_DNA"/>
</dbReference>
<gene>
    <name evidence="1" type="ORF">GJV78_00730</name>
</gene>
<dbReference type="AlphaFoldDB" id="A0A6L6IGR1"/>
<evidence type="ECO:0000313" key="2">
    <source>
        <dbReference type="Proteomes" id="UP000477739"/>
    </source>
</evidence>
<evidence type="ECO:0000313" key="1">
    <source>
        <dbReference type="EMBL" id="MTH44816.1"/>
    </source>
</evidence>
<dbReference type="RefSeq" id="WP_155106516.1">
    <property type="nucleotide sequence ID" value="NZ_WMJZ01000001.1"/>
</dbReference>
<name>A0A6L6IGR1_9ENTR</name>
<accession>A0A6L6IGR1</accession>
<proteinExistence type="predicted"/>
<dbReference type="Proteomes" id="UP000477739">
    <property type="component" value="Unassembled WGS sequence"/>
</dbReference>
<protein>
    <submittedName>
        <fullName evidence="1">Uncharacterized protein</fullName>
    </submittedName>
</protein>
<comment type="caution">
    <text evidence="1">The sequence shown here is derived from an EMBL/GenBank/DDBJ whole genome shotgun (WGS) entry which is preliminary data.</text>
</comment>
<organism evidence="1 2">
    <name type="scientific">Intestinirhabdus alba</name>
    <dbReference type="NCBI Taxonomy" id="2899544"/>
    <lineage>
        <taxon>Bacteria</taxon>
        <taxon>Pseudomonadati</taxon>
        <taxon>Pseudomonadota</taxon>
        <taxon>Gammaproteobacteria</taxon>
        <taxon>Enterobacterales</taxon>
        <taxon>Enterobacteriaceae</taxon>
        <taxon>Intestinirhabdus</taxon>
    </lineage>
</organism>
<sequence length="45" mass="4928">MTQGVILHMADVVSPFPPPLAATKVRHLHNILLPLCRLSQALSLK</sequence>
<keyword evidence="2" id="KW-1185">Reference proteome</keyword>